<dbReference type="Gene3D" id="3.10.20.600">
    <property type="match status" value="1"/>
</dbReference>
<dbReference type="GO" id="GO:0008137">
    <property type="term" value="F:NADH dehydrogenase (ubiquinone) activity"/>
    <property type="evidence" value="ECO:0007669"/>
    <property type="project" value="InterPro"/>
</dbReference>
<proteinExistence type="inferred from homology"/>
<dbReference type="Gene3D" id="3.40.30.10">
    <property type="entry name" value="Glutaredoxin"/>
    <property type="match status" value="1"/>
</dbReference>
<dbReference type="Pfam" id="PF10589">
    <property type="entry name" value="NADH_4Fe-4S"/>
    <property type="match status" value="1"/>
</dbReference>
<dbReference type="OrthoDB" id="9761899at2"/>
<protein>
    <submittedName>
        <fullName evidence="7">NADH dehydrogenase</fullName>
    </submittedName>
</protein>
<gene>
    <name evidence="7" type="ORF">ADN01_05485</name>
</gene>
<keyword evidence="2" id="KW-0004">4Fe-4S</keyword>
<dbReference type="FunFam" id="1.20.1440.230:FF:000002">
    <property type="entry name" value="NADH-quinone oxidoreductase subunit F"/>
    <property type="match status" value="1"/>
</dbReference>
<keyword evidence="4" id="KW-0408">Iron</keyword>
<evidence type="ECO:0000256" key="3">
    <source>
        <dbReference type="ARBA" id="ARBA00022723"/>
    </source>
</evidence>
<feature type="domain" description="4Fe-4S ferredoxin-type" evidence="6">
    <location>
        <begin position="537"/>
        <end position="566"/>
    </location>
</feature>
<accession>A0A0P6XU34</accession>
<feature type="domain" description="4Fe-4S ferredoxin-type" evidence="6">
    <location>
        <begin position="567"/>
        <end position="594"/>
    </location>
</feature>
<dbReference type="InterPro" id="IPR037225">
    <property type="entry name" value="Nuo51_FMN-bd_sf"/>
</dbReference>
<dbReference type="InterPro" id="IPR001949">
    <property type="entry name" value="NADH-UbQ_OxRdtase_51kDa_CS"/>
</dbReference>
<dbReference type="NCBIfam" id="NF010120">
    <property type="entry name" value="PRK13596.1"/>
    <property type="match status" value="1"/>
</dbReference>
<dbReference type="InterPro" id="IPR017896">
    <property type="entry name" value="4Fe4S_Fe-S-bd"/>
</dbReference>
<dbReference type="PROSITE" id="PS51379">
    <property type="entry name" value="4FE4S_FER_2"/>
    <property type="match status" value="2"/>
</dbReference>
<dbReference type="SUPFAM" id="SSF140490">
    <property type="entry name" value="Nqo1C-terminal domain-like"/>
    <property type="match status" value="1"/>
</dbReference>
<dbReference type="PATRIC" id="fig|229921.5.peg.1881"/>
<keyword evidence="5" id="KW-0411">Iron-sulfur</keyword>
<dbReference type="SMART" id="SM00928">
    <property type="entry name" value="NADH_4Fe-4S"/>
    <property type="match status" value="1"/>
</dbReference>
<dbReference type="Gene3D" id="1.20.1440.230">
    <property type="entry name" value="NADH-ubiquinone oxidoreductase 51kDa subunit, iron-sulphur binding domain"/>
    <property type="match status" value="1"/>
</dbReference>
<dbReference type="Pfam" id="PF12838">
    <property type="entry name" value="Fer4_7"/>
    <property type="match status" value="1"/>
</dbReference>
<evidence type="ECO:0000256" key="5">
    <source>
        <dbReference type="ARBA" id="ARBA00023014"/>
    </source>
</evidence>
<dbReference type="GO" id="GO:0010181">
    <property type="term" value="F:FMN binding"/>
    <property type="evidence" value="ECO:0007669"/>
    <property type="project" value="InterPro"/>
</dbReference>
<dbReference type="PANTHER" id="PTHR43578">
    <property type="entry name" value="NADH-QUINONE OXIDOREDUCTASE SUBUNIT F"/>
    <property type="match status" value="1"/>
</dbReference>
<keyword evidence="3" id="KW-0479">Metal-binding</keyword>
<dbReference type="AlphaFoldDB" id="A0A0P6XU34"/>
<dbReference type="Gene3D" id="3.30.70.20">
    <property type="match status" value="1"/>
</dbReference>
<dbReference type="SUPFAM" id="SSF142984">
    <property type="entry name" value="Nqo1 middle domain-like"/>
    <property type="match status" value="1"/>
</dbReference>
<dbReference type="GO" id="GO:0046872">
    <property type="term" value="F:metal ion binding"/>
    <property type="evidence" value="ECO:0007669"/>
    <property type="project" value="UniProtKB-KW"/>
</dbReference>
<dbReference type="EMBL" id="LGCM01000021">
    <property type="protein sequence ID" value="KPL86899.1"/>
    <property type="molecule type" value="Genomic_DNA"/>
</dbReference>
<dbReference type="Gene3D" id="6.10.250.1450">
    <property type="match status" value="1"/>
</dbReference>
<dbReference type="STRING" id="229921.ADN01_05485"/>
<dbReference type="PANTHER" id="PTHR43578:SF3">
    <property type="entry name" value="NADH-QUINONE OXIDOREDUCTASE SUBUNIT F"/>
    <property type="match status" value="1"/>
</dbReference>
<dbReference type="PROSITE" id="PS00645">
    <property type="entry name" value="COMPLEX1_51K_2"/>
    <property type="match status" value="1"/>
</dbReference>
<comment type="caution">
    <text evidence="7">The sequence shown here is derived from an EMBL/GenBank/DDBJ whole genome shotgun (WGS) entry which is preliminary data.</text>
</comment>
<dbReference type="GO" id="GO:0051539">
    <property type="term" value="F:4 iron, 4 sulfur cluster binding"/>
    <property type="evidence" value="ECO:0007669"/>
    <property type="project" value="UniProtKB-KW"/>
</dbReference>
<evidence type="ECO:0000313" key="7">
    <source>
        <dbReference type="EMBL" id="KPL86899.1"/>
    </source>
</evidence>
<dbReference type="SUPFAM" id="SSF52833">
    <property type="entry name" value="Thioredoxin-like"/>
    <property type="match status" value="1"/>
</dbReference>
<keyword evidence="8" id="KW-1185">Reference proteome</keyword>
<dbReference type="InterPro" id="IPR019575">
    <property type="entry name" value="Nuop51_4Fe4S-bd"/>
</dbReference>
<dbReference type="InterPro" id="IPR036249">
    <property type="entry name" value="Thioredoxin-like_sf"/>
</dbReference>
<evidence type="ECO:0000313" key="8">
    <source>
        <dbReference type="Proteomes" id="UP000050501"/>
    </source>
</evidence>
<evidence type="ECO:0000256" key="2">
    <source>
        <dbReference type="ARBA" id="ARBA00022485"/>
    </source>
</evidence>
<evidence type="ECO:0000259" key="6">
    <source>
        <dbReference type="PROSITE" id="PS51379"/>
    </source>
</evidence>
<dbReference type="InterPro" id="IPR017900">
    <property type="entry name" value="4Fe4S_Fe_S_CS"/>
</dbReference>
<reference evidence="7 8" key="1">
    <citation type="submission" date="2015-07" db="EMBL/GenBank/DDBJ databases">
        <title>Genome sequence of Levilinea saccharolytica DSM 16555.</title>
        <authorList>
            <person name="Hemp J."/>
            <person name="Ward L.M."/>
            <person name="Pace L.A."/>
            <person name="Fischer W.W."/>
        </authorList>
    </citation>
    <scope>NUCLEOTIDE SEQUENCE [LARGE SCALE GENOMIC DNA]</scope>
    <source>
        <strain evidence="7 8">KIBI-1</strain>
    </source>
</reference>
<comment type="similarity">
    <text evidence="1">Belongs to the complex I 51 kDa subunit family.</text>
</comment>
<evidence type="ECO:0000256" key="1">
    <source>
        <dbReference type="ARBA" id="ARBA00007523"/>
    </source>
</evidence>
<name>A0A0P6XU34_9CHLR</name>
<dbReference type="Pfam" id="PF01512">
    <property type="entry name" value="Complex1_51K"/>
    <property type="match status" value="1"/>
</dbReference>
<dbReference type="CDD" id="cd02980">
    <property type="entry name" value="TRX_Fd_family"/>
    <property type="match status" value="1"/>
</dbReference>
<evidence type="ECO:0000256" key="4">
    <source>
        <dbReference type="ARBA" id="ARBA00023004"/>
    </source>
</evidence>
<dbReference type="SUPFAM" id="SSF142019">
    <property type="entry name" value="Nqo1 FMN-binding domain-like"/>
    <property type="match status" value="1"/>
</dbReference>
<dbReference type="FunFam" id="3.40.50.11540:FF:000001">
    <property type="entry name" value="NADH dehydrogenase [ubiquinone] flavoprotein 1, mitochondrial"/>
    <property type="match status" value="1"/>
</dbReference>
<dbReference type="RefSeq" id="WP_062418201.1">
    <property type="nucleotide sequence ID" value="NZ_DF967974.1"/>
</dbReference>
<dbReference type="Proteomes" id="UP000050501">
    <property type="component" value="Unassembled WGS sequence"/>
</dbReference>
<dbReference type="InterPro" id="IPR011538">
    <property type="entry name" value="Nuo51_FMN-bd"/>
</dbReference>
<dbReference type="Gene3D" id="3.40.50.11540">
    <property type="entry name" value="NADH-ubiquinone oxidoreductase 51kDa subunit"/>
    <property type="match status" value="1"/>
</dbReference>
<dbReference type="InterPro" id="IPR037207">
    <property type="entry name" value="Nuop51_4Fe4S-bd_sf"/>
</dbReference>
<dbReference type="PROSITE" id="PS00198">
    <property type="entry name" value="4FE4S_FER_1"/>
    <property type="match status" value="1"/>
</dbReference>
<sequence>MAFYRSHILVSVDPQCLAKGAHDIIDSLHDELVYQGLIDEIQVLETSRLGDPASEGPDLMVYPEGVHYINLNADDIPFLVEEHFLKGRVVEKFQSTKRAVVDEELGAPKPKEMRVVLSNCGKIDPFNIEDYIAEDGYMALAKVVSEMTPEGVIDEVLQSGLRGRGGAGFPTGKKWQFARQNPGEVKYVICNADEGDPGAFMNRRVLESDPHAVVEGMTIAAYAIGATQGYIYCRAEYPLAVKTLNVAIQQAREFGFLGKNILGSDFSFDLEVRMGAGAFVCGEETALMNSIEGRRGEPRPRPPFPAVRGLWGKPSNINNVETYANVPRIVLRGAEWYSSLGTETSKGTKTFALAGDVVNTGLIEVPLGITIREVVYDVGGGIKDGKGFKAVQIGGPAGGCLPTQYLDYPIDYESLRSAGAMMGSGGLVVMDDETCMVDIARFFMDFIQDESCGKCVPCRVGTRRMLDILERICDGKGQESDIDTLEELCREVGSTSLCGLGQGAPNPVATTLKYFRDEYEAHIKEKRCPAKVCKALIEYVIKPDACTGCTVCARNCPVNAITGERRSVHHIDSDICIRCGICMQVCNFNAIEIH</sequence>
<organism evidence="7 8">
    <name type="scientific">Levilinea saccharolytica</name>
    <dbReference type="NCBI Taxonomy" id="229921"/>
    <lineage>
        <taxon>Bacteria</taxon>
        <taxon>Bacillati</taxon>
        <taxon>Chloroflexota</taxon>
        <taxon>Anaerolineae</taxon>
        <taxon>Anaerolineales</taxon>
        <taxon>Anaerolineaceae</taxon>
        <taxon>Levilinea</taxon>
    </lineage>
</organism>
<dbReference type="SUPFAM" id="SSF54862">
    <property type="entry name" value="4Fe-4S ferredoxins"/>
    <property type="match status" value="1"/>
</dbReference>